<accession>A0A2H0CUH2</accession>
<organism evidence="2 3">
    <name type="scientific">Candidatus Lloydbacteria bacterium CG22_combo_CG10-13_8_21_14_all_47_15</name>
    <dbReference type="NCBI Taxonomy" id="1974635"/>
    <lineage>
        <taxon>Bacteria</taxon>
        <taxon>Candidatus Lloydiibacteriota</taxon>
    </lineage>
</organism>
<dbReference type="PROSITE" id="PS51257">
    <property type="entry name" value="PROKAR_LIPOPROTEIN"/>
    <property type="match status" value="1"/>
</dbReference>
<name>A0A2H0CUH2_9BACT</name>
<sequence>MHRRSRGKRGFFLRRIERNRNEVIFWGVTFVAACGALLVATAAVSREPSFAIRSVEVRGAEVVPAESIEAAVREAFGGSYAGIIEKGNRIFYPRQGVIAAARSVSERIAFAAVSVEKHVLEISVSERAPRGRWCGRAVQAGGADEPPCYLFDASGYLFAEAGSEAPSPKIFGPLVNDERALIGGSIAPRVLAVLNGLEERLLFAGIPLASLLALPEDDFLLVTESGVKILFTGKIKLEAFLASLYAALKTDNLKERLDAGMIEYIDFRFDDKVFYK</sequence>
<gene>
    <name evidence="2" type="ORF">COW88_01560</name>
</gene>
<reference evidence="2 3" key="1">
    <citation type="submission" date="2017-09" db="EMBL/GenBank/DDBJ databases">
        <title>Depth-based differentiation of microbial function through sediment-hosted aquifers and enrichment of novel symbionts in the deep terrestrial subsurface.</title>
        <authorList>
            <person name="Probst A.J."/>
            <person name="Ladd B."/>
            <person name="Jarett J.K."/>
            <person name="Geller-Mcgrath D.E."/>
            <person name="Sieber C.M."/>
            <person name="Emerson J.B."/>
            <person name="Anantharaman K."/>
            <person name="Thomas B.C."/>
            <person name="Malmstrom R."/>
            <person name="Stieglmeier M."/>
            <person name="Klingl A."/>
            <person name="Woyke T."/>
            <person name="Ryan C.M."/>
            <person name="Banfield J.F."/>
        </authorList>
    </citation>
    <scope>NUCLEOTIDE SEQUENCE [LARGE SCALE GENOMIC DNA]</scope>
    <source>
        <strain evidence="2">CG22_combo_CG10-13_8_21_14_all_47_15</strain>
    </source>
</reference>
<proteinExistence type="predicted"/>
<evidence type="ECO:0000313" key="3">
    <source>
        <dbReference type="Proteomes" id="UP000230638"/>
    </source>
</evidence>
<evidence type="ECO:0008006" key="4">
    <source>
        <dbReference type="Google" id="ProtNLM"/>
    </source>
</evidence>
<protein>
    <recommendedName>
        <fullName evidence="4">POTRA domain-containing protein</fullName>
    </recommendedName>
</protein>
<keyword evidence="1" id="KW-0472">Membrane</keyword>
<evidence type="ECO:0000256" key="1">
    <source>
        <dbReference type="SAM" id="Phobius"/>
    </source>
</evidence>
<comment type="caution">
    <text evidence="2">The sequence shown here is derived from an EMBL/GenBank/DDBJ whole genome shotgun (WGS) entry which is preliminary data.</text>
</comment>
<dbReference type="EMBL" id="PCTL01000017">
    <property type="protein sequence ID" value="PIP73557.1"/>
    <property type="molecule type" value="Genomic_DNA"/>
</dbReference>
<evidence type="ECO:0000313" key="2">
    <source>
        <dbReference type="EMBL" id="PIP73557.1"/>
    </source>
</evidence>
<keyword evidence="1" id="KW-1133">Transmembrane helix</keyword>
<dbReference type="Proteomes" id="UP000230638">
    <property type="component" value="Unassembled WGS sequence"/>
</dbReference>
<dbReference type="AlphaFoldDB" id="A0A2H0CUH2"/>
<keyword evidence="1" id="KW-0812">Transmembrane</keyword>
<feature type="transmembrane region" description="Helical" evidence="1">
    <location>
        <begin position="23"/>
        <end position="44"/>
    </location>
</feature>